<name>A0AB34KQ04_9PEZI</name>
<gene>
    <name evidence="7" type="ORF">WHR41_04275</name>
</gene>
<dbReference type="GeneID" id="96005719"/>
<evidence type="ECO:0000256" key="2">
    <source>
        <dbReference type="ARBA" id="ARBA00022448"/>
    </source>
</evidence>
<feature type="compositionally biased region" description="Low complexity" evidence="5">
    <location>
        <begin position="746"/>
        <end position="776"/>
    </location>
</feature>
<feature type="region of interest" description="Disordered" evidence="5">
    <location>
        <begin position="460"/>
        <end position="1221"/>
    </location>
</feature>
<keyword evidence="3" id="KW-0539">Nucleus</keyword>
<feature type="compositionally biased region" description="Polar residues" evidence="5">
    <location>
        <begin position="651"/>
        <end position="665"/>
    </location>
</feature>
<dbReference type="GO" id="GO:0017056">
    <property type="term" value="F:structural constituent of nuclear pore"/>
    <property type="evidence" value="ECO:0007669"/>
    <property type="project" value="TreeGrafter"/>
</dbReference>
<feature type="compositionally biased region" description="Polar residues" evidence="5">
    <location>
        <begin position="477"/>
        <end position="515"/>
    </location>
</feature>
<sequence length="1573" mass="164627">MSANAATDLESIETEQLGFQAFASENKLRLLPAPWSSDRFPPTTASLLSVAPGRGLLAAAGPDSLIIATTESVRQAFAVDSKDSVKPFTPQATIPVPRVSHVVFSSDESCLVISAEEGGGLAVYDTNGLLSGNKESEIQIPTNGVAVRQILANPSKDNSHQFGLVLANGQLLLADLKQRQLVNGANGGPVFKENVSCACWSRLGKQIVAGLADGTAAQVDLQGNTKANIPKPPQLTEGRDPQERGLPVTAIYWLETLDFLMIHAPINPPAEESDGMAPRNDAEYHLVHREKQSGNCSYHRFMDPCPGFMEERVPAQHFIQRLREWAPNLEDTLILSSTISSDIGAITRSKTPLSQDVEAGLITHTYTTTTPLEDTRRATLPVSMEDGMSETSVIGMSLDLSTKEKVRKPIPSDEEIDESATPLPALFVLNHEGILSAWHVVYNESVRQKTAYSGLVTANAQEQAQTPAPPQQTPSAFNTSSAPFGSSTPKQAQTQTPSQPAFGQSSTPAFGSTSAFGKMSSPWGAPPASSPSAPAFGKPAGGATFGGPAAFGQTGGMGANKPSPWGAPTPSQNSQSAQGGSVFGGNASGQSPFAAFSKPAEGDGKSLASPFASFSKPNGDDKKPAGSPFGSFAKPNNDQTNSGASPFGSFGKQTSEQNNLASPFSSFGKPSGDDGKPAAAPFGSAAKQADKPAASPFGSFAKQNEDKEKPAASPFGSFGKPSGNDDKSQASPFASFGKPKDDDKPAAASPFSTAGSGGSAFASKIPVSSSSPFSSAGQQKPGMPTDPSFGSTVTLSSTTGSFGSGSTFGQGASFGKSSFGQPSQAQEDKPSEDANKQSSGLGGFSGFKLGSSFKPDGSAKDDLPKPKDPGASLFGAGFANSLNTLGKKSDPTTPIKEDPDTAQSPKLSNIPEASTTPASPPKQNKDVSDGPGLLTPSGTLEEKSKEKSSSAQDDAPLPPDFLTSKPKEPSPAVDDAPLPPDFLTAKPKNDDEGADVPIAGSPPLDVGDEKFSEPASGEEDGPPEDDDEPNWSDEEDEEDDGEEGDEDDEDDDEDDEEDDDDEEEDRTIDDPQQLSAFEARISPASPKRSQQKEQSTTPQTEKKASYTPAGFPKPPTSFAPPAPKAQESPRSPSPVRAPRESTSAQPPSFGRSSVPPSKSVDRPPVRQKAPSPQPPTQADLEDEEDARIKSILEAPVQPSKEMPGFLAHSTYTGGSDKPGAAGSIEKVYRDVNSMIDTLGLNARSLQSFVAAHSAARATSGPMSRSDLDDESPWVLAELDELASLIDGIGKDLDRGRVDDPAAKIADCLDDERELHKLKARAADLRRLISARTDPRQQAEQYNAPLPAETAAQQTELRAAAQRLQKQFAEAEEAMSILRADLASAAPSAAAAAGSPAPPSNVPTVEAVTNTILKMTAMVEQRSGDVDVLEAQIRRLPQGLAGLRLSDAYEDDLAAALRGNSLLAASVSGSPGAATPRRTPRARMAANGDPLGMSGMFGSSVSRLRTPGRSSAVPDLGASALGRSLGGSARRKMVDVSAEEAEGWLGRERGRRKVLRGLREGVERRGVRVGRMEG</sequence>
<keyword evidence="2" id="KW-0813">Transport</keyword>
<dbReference type="Proteomes" id="UP000803884">
    <property type="component" value="Unassembled WGS sequence"/>
</dbReference>
<feature type="coiled-coil region" evidence="4">
    <location>
        <begin position="1351"/>
        <end position="1380"/>
    </location>
</feature>
<feature type="domain" description="Nucleoporin Nup159/Nup146 N-terminal" evidence="6">
    <location>
        <begin position="41"/>
        <end position="435"/>
    </location>
</feature>
<feature type="compositionally biased region" description="Basic and acidic residues" evidence="5">
    <location>
        <begin position="887"/>
        <end position="899"/>
    </location>
</feature>
<feature type="compositionally biased region" description="Polar residues" evidence="5">
    <location>
        <begin position="569"/>
        <end position="579"/>
    </location>
</feature>
<dbReference type="Gene3D" id="2.130.10.10">
    <property type="entry name" value="YVTN repeat-like/Quinoprotein amine dehydrogenase"/>
    <property type="match status" value="1"/>
</dbReference>
<evidence type="ECO:0000256" key="1">
    <source>
        <dbReference type="ARBA" id="ARBA00004123"/>
    </source>
</evidence>
<feature type="compositionally biased region" description="Low complexity" evidence="5">
    <location>
        <begin position="788"/>
        <end position="801"/>
    </location>
</feature>
<dbReference type="EMBL" id="JAAQHG020000011">
    <property type="protein sequence ID" value="KAL1587213.1"/>
    <property type="molecule type" value="Genomic_DNA"/>
</dbReference>
<reference evidence="7 8" key="1">
    <citation type="journal article" date="2020" name="Microbiol. Resour. Announc.">
        <title>Draft Genome Sequence of a Cladosporium Species Isolated from the Mesophotic Ascidian Didemnum maculosum.</title>
        <authorList>
            <person name="Gioti A."/>
            <person name="Siaperas R."/>
            <person name="Nikolaivits E."/>
            <person name="Le Goff G."/>
            <person name="Ouazzani J."/>
            <person name="Kotoulas G."/>
            <person name="Topakas E."/>
        </authorList>
    </citation>
    <scope>NUCLEOTIDE SEQUENCE [LARGE SCALE GENOMIC DNA]</scope>
    <source>
        <strain evidence="7 8">TM138-S3</strain>
    </source>
</reference>
<dbReference type="GO" id="GO:0008139">
    <property type="term" value="F:nuclear localization sequence binding"/>
    <property type="evidence" value="ECO:0007669"/>
    <property type="project" value="TreeGrafter"/>
</dbReference>
<proteinExistence type="predicted"/>
<comment type="subcellular location">
    <subcellularLocation>
        <location evidence="1">Nucleus</location>
    </subcellularLocation>
</comment>
<feature type="compositionally biased region" description="Polar residues" evidence="5">
    <location>
        <begin position="816"/>
        <end position="825"/>
    </location>
</feature>
<feature type="compositionally biased region" description="Pro residues" evidence="5">
    <location>
        <begin position="1111"/>
        <end position="1123"/>
    </location>
</feature>
<feature type="compositionally biased region" description="Basic and acidic residues" evidence="5">
    <location>
        <begin position="857"/>
        <end position="868"/>
    </location>
</feature>
<accession>A0AB34KQ04</accession>
<dbReference type="PANTHER" id="PTHR23193:SF23">
    <property type="entry name" value="NUCLEAR PORE COMPLEX PROTEIN NUP153"/>
    <property type="match status" value="1"/>
</dbReference>
<feature type="compositionally biased region" description="Polar residues" evidence="5">
    <location>
        <begin position="634"/>
        <end position="644"/>
    </location>
</feature>
<evidence type="ECO:0000256" key="4">
    <source>
        <dbReference type="SAM" id="Coils"/>
    </source>
</evidence>
<keyword evidence="8" id="KW-1185">Reference proteome</keyword>
<protein>
    <recommendedName>
        <fullName evidence="6">Nucleoporin Nup159/Nup146 N-terminal domain-containing protein</fullName>
    </recommendedName>
</protein>
<feature type="compositionally biased region" description="Polar residues" evidence="5">
    <location>
        <begin position="1142"/>
        <end position="1156"/>
    </location>
</feature>
<dbReference type="Pfam" id="PF16755">
    <property type="entry name" value="Beta-prop_NUP159_NUP214"/>
    <property type="match status" value="1"/>
</dbReference>
<dbReference type="PANTHER" id="PTHR23193">
    <property type="entry name" value="NUCLEAR PORE COMPLEX PROTEIN NUP"/>
    <property type="match status" value="1"/>
</dbReference>
<feature type="compositionally biased region" description="Polar residues" evidence="5">
    <location>
        <begin position="901"/>
        <end position="917"/>
    </location>
</feature>
<dbReference type="GO" id="GO:0006606">
    <property type="term" value="P:protein import into nucleus"/>
    <property type="evidence" value="ECO:0007669"/>
    <property type="project" value="TreeGrafter"/>
</dbReference>
<evidence type="ECO:0000313" key="8">
    <source>
        <dbReference type="Proteomes" id="UP000803884"/>
    </source>
</evidence>
<organism evidence="7 8">
    <name type="scientific">Cladosporium halotolerans</name>
    <dbReference type="NCBI Taxonomy" id="1052096"/>
    <lineage>
        <taxon>Eukaryota</taxon>
        <taxon>Fungi</taxon>
        <taxon>Dikarya</taxon>
        <taxon>Ascomycota</taxon>
        <taxon>Pezizomycotina</taxon>
        <taxon>Dothideomycetes</taxon>
        <taxon>Dothideomycetidae</taxon>
        <taxon>Cladosporiales</taxon>
        <taxon>Cladosporiaceae</taxon>
        <taxon>Cladosporium</taxon>
    </lineage>
</organism>
<feature type="compositionally biased region" description="Basic and acidic residues" evidence="5">
    <location>
        <begin position="826"/>
        <end position="835"/>
    </location>
</feature>
<dbReference type="SUPFAM" id="SSF117289">
    <property type="entry name" value="Nucleoporin domain"/>
    <property type="match status" value="1"/>
</dbReference>
<dbReference type="GO" id="GO:0005643">
    <property type="term" value="C:nuclear pore"/>
    <property type="evidence" value="ECO:0007669"/>
    <property type="project" value="TreeGrafter"/>
</dbReference>
<keyword evidence="4" id="KW-0175">Coiled coil</keyword>
<dbReference type="InterPro" id="IPR039462">
    <property type="entry name" value="Nup159/Nup146_N"/>
</dbReference>
<evidence type="ECO:0000313" key="7">
    <source>
        <dbReference type="EMBL" id="KAL1587213.1"/>
    </source>
</evidence>
<comment type="caution">
    <text evidence="7">The sequence shown here is derived from an EMBL/GenBank/DDBJ whole genome shotgun (WGS) entry which is preliminary data.</text>
</comment>
<dbReference type="GO" id="GO:0006405">
    <property type="term" value="P:RNA export from nucleus"/>
    <property type="evidence" value="ECO:0007669"/>
    <property type="project" value="TreeGrafter"/>
</dbReference>
<feature type="compositionally biased region" description="Acidic residues" evidence="5">
    <location>
        <begin position="1016"/>
        <end position="1067"/>
    </location>
</feature>
<dbReference type="InterPro" id="IPR026054">
    <property type="entry name" value="Nucleoporin"/>
</dbReference>
<evidence type="ECO:0000256" key="3">
    <source>
        <dbReference type="ARBA" id="ARBA00023242"/>
    </source>
</evidence>
<evidence type="ECO:0000259" key="6">
    <source>
        <dbReference type="Pfam" id="PF16755"/>
    </source>
</evidence>
<dbReference type="InterPro" id="IPR015943">
    <property type="entry name" value="WD40/YVTN_repeat-like_dom_sf"/>
</dbReference>
<feature type="compositionally biased region" description="Low complexity" evidence="5">
    <location>
        <begin position="1124"/>
        <end position="1136"/>
    </location>
</feature>
<evidence type="ECO:0000256" key="5">
    <source>
        <dbReference type="SAM" id="MobiDB-lite"/>
    </source>
</evidence>
<dbReference type="RefSeq" id="XP_069230318.1">
    <property type="nucleotide sequence ID" value="XM_069372881.1"/>
</dbReference>